<sequence length="130" mass="14794">MSLAGPKAIFLNKSAEEPGASATADDYIFSTLTIEKKDSVCRKRKRSSAFFVDGEIDDVSPIVKRSKNYMVLRMHVICAARHSNKRVISKSTSSRFTMVSHIYVTFAERFTTKSNLNKHRFCAQRTTFYL</sequence>
<organism evidence="1 2">
    <name type="scientific">Trichogramma brassicae</name>
    <dbReference type="NCBI Taxonomy" id="86971"/>
    <lineage>
        <taxon>Eukaryota</taxon>
        <taxon>Metazoa</taxon>
        <taxon>Ecdysozoa</taxon>
        <taxon>Arthropoda</taxon>
        <taxon>Hexapoda</taxon>
        <taxon>Insecta</taxon>
        <taxon>Pterygota</taxon>
        <taxon>Neoptera</taxon>
        <taxon>Endopterygota</taxon>
        <taxon>Hymenoptera</taxon>
        <taxon>Apocrita</taxon>
        <taxon>Proctotrupomorpha</taxon>
        <taxon>Chalcidoidea</taxon>
        <taxon>Trichogrammatidae</taxon>
        <taxon>Trichogramma</taxon>
    </lineage>
</organism>
<dbReference type="Proteomes" id="UP000479190">
    <property type="component" value="Unassembled WGS sequence"/>
</dbReference>
<dbReference type="AlphaFoldDB" id="A0A6H5J0Z2"/>
<keyword evidence="2" id="KW-1185">Reference proteome</keyword>
<evidence type="ECO:0000313" key="1">
    <source>
        <dbReference type="EMBL" id="CAB0041954.1"/>
    </source>
</evidence>
<reference evidence="1 2" key="1">
    <citation type="submission" date="2020-02" db="EMBL/GenBank/DDBJ databases">
        <authorList>
            <person name="Ferguson B K."/>
        </authorList>
    </citation>
    <scope>NUCLEOTIDE SEQUENCE [LARGE SCALE GENOMIC DNA]</scope>
</reference>
<gene>
    <name evidence="1" type="ORF">TBRA_LOCUS13598</name>
</gene>
<proteinExistence type="predicted"/>
<evidence type="ECO:0000313" key="2">
    <source>
        <dbReference type="Proteomes" id="UP000479190"/>
    </source>
</evidence>
<dbReference type="EMBL" id="CADCXV010001141">
    <property type="protein sequence ID" value="CAB0041954.1"/>
    <property type="molecule type" value="Genomic_DNA"/>
</dbReference>
<protein>
    <submittedName>
        <fullName evidence="1">Uncharacterized protein</fullName>
    </submittedName>
</protein>
<name>A0A6H5J0Z2_9HYME</name>
<accession>A0A6H5J0Z2</accession>